<proteinExistence type="predicted"/>
<dbReference type="Gene3D" id="2.60.40.640">
    <property type="match status" value="2"/>
</dbReference>
<dbReference type="PANTHER" id="PTHR11188:SF17">
    <property type="entry name" value="FI21816P1"/>
    <property type="match status" value="1"/>
</dbReference>
<dbReference type="Pfam" id="PF02752">
    <property type="entry name" value="Arrestin_C"/>
    <property type="match status" value="1"/>
</dbReference>
<accession>A0A7R9W0F7</accession>
<dbReference type="InterPro" id="IPR011021">
    <property type="entry name" value="Arrestin-like_N"/>
</dbReference>
<gene>
    <name evidence="3" type="ORF">TDUB1175_LOCUS9730</name>
</gene>
<evidence type="ECO:0000313" key="3">
    <source>
        <dbReference type="EMBL" id="CAD8310280.1"/>
    </source>
</evidence>
<evidence type="ECO:0000256" key="1">
    <source>
        <dbReference type="SAM" id="MobiDB-lite"/>
    </source>
</evidence>
<feature type="region of interest" description="Disordered" evidence="1">
    <location>
        <begin position="49"/>
        <end position="75"/>
    </location>
</feature>
<name>A0A7R9W0F7_9STRA</name>
<feature type="domain" description="Arrestin C-terminal-like" evidence="2">
    <location>
        <begin position="190"/>
        <end position="334"/>
    </location>
</feature>
<dbReference type="GO" id="GO:0015031">
    <property type="term" value="P:protein transport"/>
    <property type="evidence" value="ECO:0007669"/>
    <property type="project" value="TreeGrafter"/>
</dbReference>
<dbReference type="InterPro" id="IPR050357">
    <property type="entry name" value="Arrestin_domain-protein"/>
</dbReference>
<dbReference type="InterPro" id="IPR014752">
    <property type="entry name" value="Arrestin-like_C"/>
</dbReference>
<feature type="compositionally biased region" description="Basic and acidic residues" evidence="1">
    <location>
        <begin position="51"/>
        <end position="75"/>
    </location>
</feature>
<sequence length="431" mass="46322">MGNKPCTIALRTDRATYVAGSTIAGTVYLCVAGKAQQGSSLNLRIVGEESATVHHTTEERQHGRGEGHRHSETRHHYERSSFAFLSADYPISTFPNGGIPPGQYEFPFEAALPPDLPASMRCEKGQSMCRVSYSMTAQIVDSGSFLGSSKPSASRDFCVVASSPPLRHLEGTEIVVPPETIPVSTCCCFGRGSMTIGAQIDKSALRPTEMVKVGFFCKNNSTVKVANVKVSLEEEVTWRANGHTESFCKTADERLLGGAERMPELRETGRAKHRHLGFQGGYGHLSTPEQPQREACLVVPPNSKDTYEGRLIDVKHRIIVMIMTTGGCCTTSPETYVSVSVRRCPPETVDGGEGSGELPLPNQSIQAFVAPPATGSSPLPSAPPREHQVNDLPEAELILPGKWSAQTADVVTVPVVEATVLDSIPKGGVHT</sequence>
<protein>
    <recommendedName>
        <fullName evidence="2">Arrestin C-terminal-like domain-containing protein</fullName>
    </recommendedName>
</protein>
<dbReference type="Pfam" id="PF00339">
    <property type="entry name" value="Arrestin_N"/>
    <property type="match status" value="1"/>
</dbReference>
<dbReference type="SUPFAM" id="SSF81296">
    <property type="entry name" value="E set domains"/>
    <property type="match status" value="2"/>
</dbReference>
<dbReference type="InterPro" id="IPR014756">
    <property type="entry name" value="Ig_E-set"/>
</dbReference>
<dbReference type="InterPro" id="IPR011022">
    <property type="entry name" value="Arrestin_C-like"/>
</dbReference>
<dbReference type="GO" id="GO:0005737">
    <property type="term" value="C:cytoplasm"/>
    <property type="evidence" value="ECO:0007669"/>
    <property type="project" value="TreeGrafter"/>
</dbReference>
<dbReference type="AlphaFoldDB" id="A0A7R9W0F7"/>
<organism evidence="3">
    <name type="scientific">Pseudictyota dubia</name>
    <dbReference type="NCBI Taxonomy" id="2749911"/>
    <lineage>
        <taxon>Eukaryota</taxon>
        <taxon>Sar</taxon>
        <taxon>Stramenopiles</taxon>
        <taxon>Ochrophyta</taxon>
        <taxon>Bacillariophyta</taxon>
        <taxon>Mediophyceae</taxon>
        <taxon>Biddulphiophycidae</taxon>
        <taxon>Eupodiscales</taxon>
        <taxon>Odontellaceae</taxon>
        <taxon>Pseudictyota</taxon>
    </lineage>
</organism>
<dbReference type="EMBL" id="HBED01019466">
    <property type="protein sequence ID" value="CAD8310280.1"/>
    <property type="molecule type" value="Transcribed_RNA"/>
</dbReference>
<evidence type="ECO:0000259" key="2">
    <source>
        <dbReference type="SMART" id="SM01017"/>
    </source>
</evidence>
<dbReference type="PANTHER" id="PTHR11188">
    <property type="entry name" value="ARRESTIN DOMAIN CONTAINING PROTEIN"/>
    <property type="match status" value="1"/>
</dbReference>
<reference evidence="3" key="1">
    <citation type="submission" date="2021-01" db="EMBL/GenBank/DDBJ databases">
        <authorList>
            <person name="Corre E."/>
            <person name="Pelletier E."/>
            <person name="Niang G."/>
            <person name="Scheremetjew M."/>
            <person name="Finn R."/>
            <person name="Kale V."/>
            <person name="Holt S."/>
            <person name="Cochrane G."/>
            <person name="Meng A."/>
            <person name="Brown T."/>
            <person name="Cohen L."/>
        </authorList>
    </citation>
    <scope>NUCLEOTIDE SEQUENCE</scope>
    <source>
        <strain evidence="3">CCMP147</strain>
    </source>
</reference>
<dbReference type="SMART" id="SM01017">
    <property type="entry name" value="Arrestin_C"/>
    <property type="match status" value="1"/>
</dbReference>